<keyword evidence="1" id="KW-0812">Transmembrane</keyword>
<feature type="transmembrane region" description="Helical" evidence="1">
    <location>
        <begin position="119"/>
        <end position="137"/>
    </location>
</feature>
<evidence type="ECO:0000313" key="3">
    <source>
        <dbReference type="Proteomes" id="UP000529783"/>
    </source>
</evidence>
<comment type="caution">
    <text evidence="2">The sequence shown here is derived from an EMBL/GenBank/DDBJ whole genome shotgun (WGS) entry which is preliminary data.</text>
</comment>
<keyword evidence="1" id="KW-0472">Membrane</keyword>
<dbReference type="EMBL" id="JACCBA010000001">
    <property type="protein sequence ID" value="NYD44487.1"/>
    <property type="molecule type" value="Genomic_DNA"/>
</dbReference>
<name>A0A7Y9EBB6_9ACTN</name>
<protein>
    <recommendedName>
        <fullName evidence="4">DUF3592 domain-containing protein</fullName>
    </recommendedName>
</protein>
<sequence>MHGFLALWCAVWGTVALLGYGRSLAGMTRAQRTVRVTGRIERLGEPRHGGSGKSGIPVDVSYRPPSGGQEVVVANDGDRDETITAAWTGREVAVLYPRGRPDAFRLTGDSQEGDRGPGWPAFALFLVYAGVVVVAAIDRGWPWALVGFCGPWAVYGAYHLPGNVRDTRRRRETLASMVAVQGRVIAVLEDVTTDGEGSTLTVSTPVVAFTTREGTDVTAYCPPGVPDAAGARGREVTVHYTPADPAVFSLDRVAEHRSLRTDIPVNVVALLVIASAAVAGAVML</sequence>
<feature type="transmembrane region" description="Helical" evidence="1">
    <location>
        <begin position="143"/>
        <end position="161"/>
    </location>
</feature>
<dbReference type="RefSeq" id="WP_218905011.1">
    <property type="nucleotide sequence ID" value="NZ_JACCBA010000001.1"/>
</dbReference>
<feature type="transmembrane region" description="Helical" evidence="1">
    <location>
        <begin position="6"/>
        <end position="25"/>
    </location>
</feature>
<proteinExistence type="predicted"/>
<feature type="transmembrane region" description="Helical" evidence="1">
    <location>
        <begin position="263"/>
        <end position="283"/>
    </location>
</feature>
<reference evidence="2 3" key="1">
    <citation type="submission" date="2020-07" db="EMBL/GenBank/DDBJ databases">
        <title>Sequencing the genomes of 1000 actinobacteria strains.</title>
        <authorList>
            <person name="Klenk H.-P."/>
        </authorList>
    </citation>
    <scope>NUCLEOTIDE SEQUENCE [LARGE SCALE GENOMIC DNA]</scope>
    <source>
        <strain evidence="2 3">DSM 40398</strain>
    </source>
</reference>
<dbReference type="Proteomes" id="UP000529783">
    <property type="component" value="Unassembled WGS sequence"/>
</dbReference>
<keyword evidence="1" id="KW-1133">Transmembrane helix</keyword>
<evidence type="ECO:0000313" key="2">
    <source>
        <dbReference type="EMBL" id="NYD44487.1"/>
    </source>
</evidence>
<dbReference type="AlphaFoldDB" id="A0A7Y9EBB6"/>
<evidence type="ECO:0000256" key="1">
    <source>
        <dbReference type="SAM" id="Phobius"/>
    </source>
</evidence>
<gene>
    <name evidence="2" type="ORF">BJY14_000470</name>
</gene>
<organism evidence="2 3">
    <name type="scientific">Actinomadura luteofluorescens</name>
    <dbReference type="NCBI Taxonomy" id="46163"/>
    <lineage>
        <taxon>Bacteria</taxon>
        <taxon>Bacillati</taxon>
        <taxon>Actinomycetota</taxon>
        <taxon>Actinomycetes</taxon>
        <taxon>Streptosporangiales</taxon>
        <taxon>Thermomonosporaceae</taxon>
        <taxon>Actinomadura</taxon>
    </lineage>
</organism>
<accession>A0A7Y9EBB6</accession>
<keyword evidence="3" id="KW-1185">Reference proteome</keyword>
<evidence type="ECO:0008006" key="4">
    <source>
        <dbReference type="Google" id="ProtNLM"/>
    </source>
</evidence>